<reference evidence="1 2" key="1">
    <citation type="journal article" date="2014" name="Antonie Van Leeuwenhoek">
        <title>Roseivivax atlanticus sp. nov., isolated from surface seawater of the Atlantic Ocean.</title>
        <authorList>
            <person name="Li G."/>
            <person name="Lai Q."/>
            <person name="Liu X."/>
            <person name="Sun F."/>
            <person name="Shao Z."/>
        </authorList>
    </citation>
    <scope>NUCLEOTIDE SEQUENCE [LARGE SCALE GENOMIC DNA]</scope>
    <source>
        <strain evidence="1 2">22II-s10s</strain>
    </source>
</reference>
<keyword evidence="1" id="KW-0449">Lipoprotein</keyword>
<sequence>MRTVGILGLLAIGLGACTSPDTASGGAAGPDYGLVAPVTEPVALAGFDVTVPAHLTVSEANAYLPRGEIVWRGDPAGDRHAQVAALFRAGAARAQAGLASGRPVTIGIEVRRFHAITEKARYTTGGVHHMVFDLTVRDAETGALVRPVKTVTTDIVAYGGRKAIEAEARGETQKARLTAHIARVVTEELTLPGGHRNARLGLIQALNRGL</sequence>
<dbReference type="PROSITE" id="PS51257">
    <property type="entry name" value="PROKAR_LIPOPROTEIN"/>
    <property type="match status" value="1"/>
</dbReference>
<dbReference type="Proteomes" id="UP000019063">
    <property type="component" value="Unassembled WGS sequence"/>
</dbReference>
<keyword evidence="2" id="KW-1185">Reference proteome</keyword>
<organism evidence="1 2">
    <name type="scientific">Roseivivax marinus</name>
    <dbReference type="NCBI Taxonomy" id="1379903"/>
    <lineage>
        <taxon>Bacteria</taxon>
        <taxon>Pseudomonadati</taxon>
        <taxon>Pseudomonadota</taxon>
        <taxon>Alphaproteobacteria</taxon>
        <taxon>Rhodobacterales</taxon>
        <taxon>Roseobacteraceae</taxon>
        <taxon>Roseivivax</taxon>
    </lineage>
</organism>
<dbReference type="EMBL" id="AQQW01000001">
    <property type="protein sequence ID" value="ETW14750.1"/>
    <property type="molecule type" value="Genomic_DNA"/>
</dbReference>
<proteinExistence type="predicted"/>
<protein>
    <submittedName>
        <fullName evidence="1">Lipoprotein</fullName>
    </submittedName>
</protein>
<dbReference type="RefSeq" id="WP_043841705.1">
    <property type="nucleotide sequence ID" value="NZ_AQQW01000001.1"/>
</dbReference>
<name>W4HRU7_9RHOB</name>
<gene>
    <name evidence="1" type="ORF">ATO8_02545</name>
</gene>
<evidence type="ECO:0000313" key="2">
    <source>
        <dbReference type="Proteomes" id="UP000019063"/>
    </source>
</evidence>
<dbReference type="InterPro" id="IPR046705">
    <property type="entry name" value="DUF6778"/>
</dbReference>
<dbReference type="eggNOG" id="ENOG5031MX4">
    <property type="taxonomic scope" value="Bacteria"/>
</dbReference>
<evidence type="ECO:0000313" key="1">
    <source>
        <dbReference type="EMBL" id="ETW14750.1"/>
    </source>
</evidence>
<accession>W4HRU7</accession>
<dbReference type="AlphaFoldDB" id="W4HRU7"/>
<comment type="caution">
    <text evidence="1">The sequence shown here is derived from an EMBL/GenBank/DDBJ whole genome shotgun (WGS) entry which is preliminary data.</text>
</comment>
<dbReference type="STRING" id="1379903.ATO8_02545"/>
<dbReference type="Pfam" id="PF20569">
    <property type="entry name" value="DUF6778"/>
    <property type="match status" value="1"/>
</dbReference>